<evidence type="ECO:0000313" key="2">
    <source>
        <dbReference type="Proteomes" id="UP000253919"/>
    </source>
</evidence>
<protein>
    <submittedName>
        <fullName evidence="1">Uncharacterized protein</fullName>
    </submittedName>
</protein>
<sequence>MKATFIRQKVLANLPSGSGMEVIDHQLFVIGDDSPLLYQLQADTWEQRATYPLFQTNYFATGRIPKPLKPDLECLASLNFKNNTYLLAFGSGSTAIRHTCYQIQLSSAPEKSPVIQAISLPSLYEALQTDVAVTAGGILNLEAAAASPEHLYLLQRSVSNGPDALLIFALPAFMAYLQQPTGPVPAYTVIRFQLPTIDGFKAGFSGASYFDDKIFITASVENTDNAYLDGEVLGSFIGYIPVLQASHPKVHTTRLQDRSGQFYPGKVESISIIRKSGNHQYRAFAITDNDNGQSELLELELTLP</sequence>
<gene>
    <name evidence="1" type="ORF">AHMF7616_03510</name>
</gene>
<organism evidence="1 2">
    <name type="scientific">Adhaeribacter pallidiroseus</name>
    <dbReference type="NCBI Taxonomy" id="2072847"/>
    <lineage>
        <taxon>Bacteria</taxon>
        <taxon>Pseudomonadati</taxon>
        <taxon>Bacteroidota</taxon>
        <taxon>Cytophagia</taxon>
        <taxon>Cytophagales</taxon>
        <taxon>Hymenobacteraceae</taxon>
        <taxon>Adhaeribacter</taxon>
    </lineage>
</organism>
<keyword evidence="2" id="KW-1185">Reference proteome</keyword>
<dbReference type="Pfam" id="PF22000">
    <property type="entry name" value="DUF6929"/>
    <property type="match status" value="1"/>
</dbReference>
<proteinExistence type="predicted"/>
<dbReference type="Proteomes" id="UP000253919">
    <property type="component" value="Unassembled WGS sequence"/>
</dbReference>
<name>A0A369QRS8_9BACT</name>
<accession>A0A369QRS8</accession>
<dbReference type="OrthoDB" id="6710009at2"/>
<comment type="caution">
    <text evidence="1">The sequence shown here is derived from an EMBL/GenBank/DDBJ whole genome shotgun (WGS) entry which is preliminary data.</text>
</comment>
<dbReference type="AlphaFoldDB" id="A0A369QRS8"/>
<dbReference type="RefSeq" id="WP_147275715.1">
    <property type="nucleotide sequence ID" value="NZ_QASA01000001.1"/>
</dbReference>
<evidence type="ECO:0000313" key="1">
    <source>
        <dbReference type="EMBL" id="RDC64888.1"/>
    </source>
</evidence>
<dbReference type="InterPro" id="IPR053851">
    <property type="entry name" value="DUF6929"/>
</dbReference>
<dbReference type="EMBL" id="QASA01000001">
    <property type="protein sequence ID" value="RDC64888.1"/>
    <property type="molecule type" value="Genomic_DNA"/>
</dbReference>
<reference evidence="1 2" key="1">
    <citation type="submission" date="2018-04" db="EMBL/GenBank/DDBJ databases">
        <title>Adhaeribacter sp. HMF7616 genome sequencing and assembly.</title>
        <authorList>
            <person name="Kang H."/>
            <person name="Kang J."/>
            <person name="Cha I."/>
            <person name="Kim H."/>
            <person name="Joh K."/>
        </authorList>
    </citation>
    <scope>NUCLEOTIDE SEQUENCE [LARGE SCALE GENOMIC DNA]</scope>
    <source>
        <strain evidence="1 2">HMF7616</strain>
    </source>
</reference>